<dbReference type="GO" id="GO:0003676">
    <property type="term" value="F:nucleic acid binding"/>
    <property type="evidence" value="ECO:0007669"/>
    <property type="project" value="InterPro"/>
</dbReference>
<dbReference type="KEGG" id="shl:Shal_1788"/>
<sequence length="289" mass="33496">MIWAIYVSDKPHSRVNFPIGMSNGIWGVHESKKKTIKRIEANDYVVFVYSISWLKAEGTPPKGFSRVGKDKLDLFRGSVQKIIFGKVTRAYYQDEKEVWPDDTYPHRFNFEILERHDNGVMFGTEFYHSSFVEAVRYSACTQGSITEVNDIKNLTQLKGVSSENVGDYGVDEGKPIYRVHKTRERDPKLTKDKKQQVLSITGKLCCEICNFDFYECYGDLGLGFAECHHLEPLALRESNKKTKLDDLAILCANCHRMIHYPTQWLSVEELKEKYERQRNKSIDKSTERV</sequence>
<evidence type="ECO:0000313" key="2">
    <source>
        <dbReference type="EMBL" id="ABZ76353.1"/>
    </source>
</evidence>
<dbReference type="Pfam" id="PF01844">
    <property type="entry name" value="HNH"/>
    <property type="match status" value="1"/>
</dbReference>
<dbReference type="CDD" id="cd00085">
    <property type="entry name" value="HNHc"/>
    <property type="match status" value="1"/>
</dbReference>
<dbReference type="InterPro" id="IPR003615">
    <property type="entry name" value="HNH_nuc"/>
</dbReference>
<dbReference type="RefSeq" id="WP_012276887.1">
    <property type="nucleotide sequence ID" value="NC_010334.1"/>
</dbReference>
<dbReference type="eggNOG" id="COG3183">
    <property type="taxonomic scope" value="Bacteria"/>
</dbReference>
<evidence type="ECO:0000259" key="1">
    <source>
        <dbReference type="Pfam" id="PF01844"/>
    </source>
</evidence>
<dbReference type="InterPro" id="IPR015947">
    <property type="entry name" value="PUA-like_sf"/>
</dbReference>
<name>B0TQV8_SHEHH</name>
<organism evidence="2 3">
    <name type="scientific">Shewanella halifaxensis (strain HAW-EB4)</name>
    <dbReference type="NCBI Taxonomy" id="458817"/>
    <lineage>
        <taxon>Bacteria</taxon>
        <taxon>Pseudomonadati</taxon>
        <taxon>Pseudomonadota</taxon>
        <taxon>Gammaproteobacteria</taxon>
        <taxon>Alteromonadales</taxon>
        <taxon>Shewanellaceae</taxon>
        <taxon>Shewanella</taxon>
    </lineage>
</organism>
<keyword evidence="3" id="KW-1185">Reference proteome</keyword>
<evidence type="ECO:0000313" key="3">
    <source>
        <dbReference type="Proteomes" id="UP000001317"/>
    </source>
</evidence>
<proteinExistence type="predicted"/>
<dbReference type="Proteomes" id="UP000001317">
    <property type="component" value="Chromosome"/>
</dbReference>
<dbReference type="GO" id="GO:0008270">
    <property type="term" value="F:zinc ion binding"/>
    <property type="evidence" value="ECO:0007669"/>
    <property type="project" value="InterPro"/>
</dbReference>
<accession>B0TQV8</accession>
<dbReference type="EMBL" id="CP000931">
    <property type="protein sequence ID" value="ABZ76353.1"/>
    <property type="molecule type" value="Genomic_DNA"/>
</dbReference>
<dbReference type="AlphaFoldDB" id="B0TQV8"/>
<dbReference type="InterPro" id="IPR002711">
    <property type="entry name" value="HNH"/>
</dbReference>
<gene>
    <name evidence="2" type="ordered locus">Shal_1788</name>
</gene>
<dbReference type="HOGENOM" id="CLU_935779_0_0_6"/>
<dbReference type="SUPFAM" id="SSF88697">
    <property type="entry name" value="PUA domain-like"/>
    <property type="match status" value="1"/>
</dbReference>
<dbReference type="GO" id="GO:0004519">
    <property type="term" value="F:endonuclease activity"/>
    <property type="evidence" value="ECO:0007669"/>
    <property type="project" value="UniProtKB-KW"/>
</dbReference>
<dbReference type="Gene3D" id="3.10.590.10">
    <property type="entry name" value="ph1033 like domains"/>
    <property type="match status" value="1"/>
</dbReference>
<protein>
    <submittedName>
        <fullName evidence="2">Restriction endonuclease-like protein</fullName>
    </submittedName>
</protein>
<reference evidence="2" key="1">
    <citation type="submission" date="2008-01" db="EMBL/GenBank/DDBJ databases">
        <title>Complete sequence of Shewanella halifaxensis HAW-EB4.</title>
        <authorList>
            <consortium name="US DOE Joint Genome Institute"/>
            <person name="Copeland A."/>
            <person name="Lucas S."/>
            <person name="Lapidus A."/>
            <person name="Glavina del Rio T."/>
            <person name="Dalin E."/>
            <person name="Tice H."/>
            <person name="Bruce D."/>
            <person name="Goodwin L."/>
            <person name="Pitluck S."/>
            <person name="Sims D."/>
            <person name="Brettin T."/>
            <person name="Detter J.C."/>
            <person name="Han C."/>
            <person name="Kuske C.R."/>
            <person name="Schmutz J."/>
            <person name="Larimer F."/>
            <person name="Land M."/>
            <person name="Hauser L."/>
            <person name="Kyrpides N."/>
            <person name="Kim E."/>
            <person name="Zhao J.-S."/>
            <person name="Richardson P."/>
        </authorList>
    </citation>
    <scope>NUCLEOTIDE SEQUENCE [LARGE SCALE GENOMIC DNA]</scope>
    <source>
        <strain evidence="2">HAW-EB4</strain>
    </source>
</reference>
<feature type="domain" description="HNH" evidence="1">
    <location>
        <begin position="206"/>
        <end position="259"/>
    </location>
</feature>